<keyword evidence="1" id="KW-0560">Oxidoreductase</keyword>
<sequence>MNKLTITVTGGTGYIASWIVSDLLREGHRVRITVRDKSNKEKYQHLLDIENKTDGSLDIYEADLLALGSFDKAIAGAEYVMHTASPFFLDDGGDAQKNLVDPAVKGTQNVLDSVHRSGTVKRVVLTSSVAAIYGDSRELKEQGISALDETMWNQSSSLSRNAYSYSKTEAEKAAWEIVKKQDQWELVTINPGFVLGPSLTKRIDSTSISTLLRILRGEIKSGAPDLGFVFSDVRDISRGHILAAFTPEAKGRYIIAHESGNLLTLAKIIEASKPGQYKVPRGLVPKWLLWLLAPSLGFSRQFVRDNVGFSVSVDNSKSLRDLKMEYTPLEKTVMDQVEQLKKDQLI</sequence>
<protein>
    <submittedName>
        <fullName evidence="4">NAD-dependent epimerase/dehydratase family protein</fullName>
    </submittedName>
</protein>
<dbReference type="OrthoDB" id="9778052at2"/>
<dbReference type="PANTHER" id="PTHR10366:SF564">
    <property type="entry name" value="STEROL-4-ALPHA-CARBOXYLATE 3-DEHYDROGENASE, DECARBOXYLATING"/>
    <property type="match status" value="1"/>
</dbReference>
<dbReference type="GO" id="GO:0016616">
    <property type="term" value="F:oxidoreductase activity, acting on the CH-OH group of donors, NAD or NADP as acceptor"/>
    <property type="evidence" value="ECO:0007669"/>
    <property type="project" value="TreeGrafter"/>
</dbReference>
<dbReference type="FunFam" id="3.40.50.720:FF:000336">
    <property type="entry name" value="Aldehyde reductase"/>
    <property type="match status" value="1"/>
</dbReference>
<dbReference type="InterPro" id="IPR036291">
    <property type="entry name" value="NAD(P)-bd_dom_sf"/>
</dbReference>
<dbReference type="InterPro" id="IPR050425">
    <property type="entry name" value="NAD(P)_dehydrat-like"/>
</dbReference>
<comment type="similarity">
    <text evidence="2">Belongs to the NAD(P)-dependent epimerase/dehydratase family. Dihydroflavonol-4-reductase subfamily.</text>
</comment>
<name>A0A5C1QQ46_9SPIO</name>
<dbReference type="Pfam" id="PF01370">
    <property type="entry name" value="Epimerase"/>
    <property type="match status" value="1"/>
</dbReference>
<evidence type="ECO:0000256" key="2">
    <source>
        <dbReference type="ARBA" id="ARBA00023445"/>
    </source>
</evidence>
<reference evidence="4 5" key="1">
    <citation type="submission" date="2019-02" db="EMBL/GenBank/DDBJ databases">
        <title>Complete Genome Sequence and Methylome Analysis of free living Spirochaetas.</title>
        <authorList>
            <person name="Fomenkov A."/>
            <person name="Dubinina G."/>
            <person name="Leshcheva N."/>
            <person name="Mikheeva N."/>
            <person name="Grabovich M."/>
            <person name="Vincze T."/>
            <person name="Roberts R.J."/>
        </authorList>
    </citation>
    <scope>NUCLEOTIDE SEQUENCE [LARGE SCALE GENOMIC DNA]</scope>
    <source>
        <strain evidence="4 5">K2</strain>
    </source>
</reference>
<dbReference type="EMBL" id="CP036150">
    <property type="protein sequence ID" value="QEN08734.1"/>
    <property type="molecule type" value="Genomic_DNA"/>
</dbReference>
<dbReference type="Gene3D" id="3.40.50.720">
    <property type="entry name" value="NAD(P)-binding Rossmann-like Domain"/>
    <property type="match status" value="1"/>
</dbReference>
<dbReference type="SUPFAM" id="SSF51735">
    <property type="entry name" value="NAD(P)-binding Rossmann-fold domains"/>
    <property type="match status" value="1"/>
</dbReference>
<proteinExistence type="inferred from homology"/>
<dbReference type="AlphaFoldDB" id="A0A5C1QQ46"/>
<organism evidence="4 5">
    <name type="scientific">Oceanispirochaeta crateris</name>
    <dbReference type="NCBI Taxonomy" id="2518645"/>
    <lineage>
        <taxon>Bacteria</taxon>
        <taxon>Pseudomonadati</taxon>
        <taxon>Spirochaetota</taxon>
        <taxon>Spirochaetia</taxon>
        <taxon>Spirochaetales</taxon>
        <taxon>Spirochaetaceae</taxon>
        <taxon>Oceanispirochaeta</taxon>
    </lineage>
</organism>
<feature type="domain" description="NAD-dependent epimerase/dehydratase" evidence="3">
    <location>
        <begin position="6"/>
        <end position="249"/>
    </location>
</feature>
<accession>A0A5C1QQ46</accession>
<evidence type="ECO:0000256" key="1">
    <source>
        <dbReference type="ARBA" id="ARBA00023002"/>
    </source>
</evidence>
<evidence type="ECO:0000313" key="4">
    <source>
        <dbReference type="EMBL" id="QEN08734.1"/>
    </source>
</evidence>
<dbReference type="RefSeq" id="WP_149486815.1">
    <property type="nucleotide sequence ID" value="NZ_CP036150.1"/>
</dbReference>
<gene>
    <name evidence="4" type="ORF">EXM22_12310</name>
</gene>
<dbReference type="Proteomes" id="UP000324209">
    <property type="component" value="Chromosome"/>
</dbReference>
<dbReference type="InterPro" id="IPR001509">
    <property type="entry name" value="Epimerase_deHydtase"/>
</dbReference>
<evidence type="ECO:0000259" key="3">
    <source>
        <dbReference type="Pfam" id="PF01370"/>
    </source>
</evidence>
<keyword evidence="5" id="KW-1185">Reference proteome</keyword>
<dbReference type="PANTHER" id="PTHR10366">
    <property type="entry name" value="NAD DEPENDENT EPIMERASE/DEHYDRATASE"/>
    <property type="match status" value="1"/>
</dbReference>
<dbReference type="KEGG" id="ock:EXM22_12310"/>
<evidence type="ECO:0000313" key="5">
    <source>
        <dbReference type="Proteomes" id="UP000324209"/>
    </source>
</evidence>